<dbReference type="GO" id="GO:0004672">
    <property type="term" value="F:protein kinase activity"/>
    <property type="evidence" value="ECO:0007669"/>
    <property type="project" value="InterPro"/>
</dbReference>
<evidence type="ECO:0000256" key="5">
    <source>
        <dbReference type="SAM" id="MobiDB-lite"/>
    </source>
</evidence>
<dbReference type="OrthoDB" id="5836549at2759"/>
<protein>
    <submittedName>
        <fullName evidence="8">Uncharacterized protein LOC105901290 isoform X1</fullName>
    </submittedName>
</protein>
<dbReference type="InterPro" id="IPR011009">
    <property type="entry name" value="Kinase-like_dom_sf"/>
</dbReference>
<gene>
    <name evidence="8" type="primary">LOC105901290</name>
</gene>
<name>A0A8M1KLQ0_CLUHA</name>
<dbReference type="InterPro" id="IPR000719">
    <property type="entry name" value="Prot_kinase_dom"/>
</dbReference>
<feature type="compositionally biased region" description="Basic and acidic residues" evidence="5">
    <location>
        <begin position="1241"/>
        <end position="1256"/>
    </location>
</feature>
<dbReference type="SUPFAM" id="SSF56112">
    <property type="entry name" value="Protein kinase-like (PK-like)"/>
    <property type="match status" value="1"/>
</dbReference>
<accession>A0A8M1KLQ0</accession>
<dbReference type="PROSITE" id="PS50011">
    <property type="entry name" value="PROTEIN_KINASE_DOM"/>
    <property type="match status" value="1"/>
</dbReference>
<feature type="region of interest" description="Disordered" evidence="5">
    <location>
        <begin position="38"/>
        <end position="73"/>
    </location>
</feature>
<feature type="compositionally biased region" description="Basic and acidic residues" evidence="5">
    <location>
        <begin position="40"/>
        <end position="51"/>
    </location>
</feature>
<dbReference type="Gene3D" id="3.30.200.20">
    <property type="entry name" value="Phosphorylase Kinase, domain 1"/>
    <property type="match status" value="1"/>
</dbReference>
<dbReference type="CTD" id="795766"/>
<reference evidence="8" key="1">
    <citation type="submission" date="2025-08" db="UniProtKB">
        <authorList>
            <consortium name="RefSeq"/>
        </authorList>
    </citation>
    <scope>IDENTIFICATION</scope>
</reference>
<feature type="compositionally biased region" description="Basic and acidic residues" evidence="5">
    <location>
        <begin position="1281"/>
        <end position="1292"/>
    </location>
</feature>
<dbReference type="GO" id="GO:0007249">
    <property type="term" value="P:canonical NF-kappaB signal transduction"/>
    <property type="evidence" value="ECO:0007669"/>
    <property type="project" value="TreeGrafter"/>
</dbReference>
<dbReference type="SMART" id="SM00220">
    <property type="entry name" value="S_TKc"/>
    <property type="match status" value="1"/>
</dbReference>
<dbReference type="PROSITE" id="PS00108">
    <property type="entry name" value="PROTEIN_KINASE_ST"/>
    <property type="match status" value="1"/>
</dbReference>
<dbReference type="Proteomes" id="UP000515152">
    <property type="component" value="Chromosome 1"/>
</dbReference>
<feature type="compositionally biased region" description="Acidic residues" evidence="5">
    <location>
        <begin position="1163"/>
        <end position="1184"/>
    </location>
</feature>
<dbReference type="InterPro" id="IPR008271">
    <property type="entry name" value="Ser/Thr_kinase_AS"/>
</dbReference>
<keyword evidence="7" id="KW-1185">Reference proteome</keyword>
<evidence type="ECO:0000313" key="8">
    <source>
        <dbReference type="RefSeq" id="XP_042563500.1"/>
    </source>
</evidence>
<feature type="region of interest" description="Disordered" evidence="5">
    <location>
        <begin position="119"/>
        <end position="153"/>
    </location>
</feature>
<evidence type="ECO:0000256" key="2">
    <source>
        <dbReference type="ARBA" id="ARBA00022741"/>
    </source>
</evidence>
<feature type="compositionally biased region" description="Acidic residues" evidence="5">
    <location>
        <begin position="1193"/>
        <end position="1204"/>
    </location>
</feature>
<dbReference type="InterPro" id="IPR050538">
    <property type="entry name" value="MAP_kinase_kinase_kinase"/>
</dbReference>
<dbReference type="Gene3D" id="1.10.510.10">
    <property type="entry name" value="Transferase(Phosphotransferase) domain 1"/>
    <property type="match status" value="1"/>
</dbReference>
<evidence type="ECO:0000256" key="3">
    <source>
        <dbReference type="ARBA" id="ARBA00022777"/>
    </source>
</evidence>
<organism evidence="7 8">
    <name type="scientific">Clupea harengus</name>
    <name type="common">Atlantic herring</name>
    <dbReference type="NCBI Taxonomy" id="7950"/>
    <lineage>
        <taxon>Eukaryota</taxon>
        <taxon>Metazoa</taxon>
        <taxon>Chordata</taxon>
        <taxon>Craniata</taxon>
        <taxon>Vertebrata</taxon>
        <taxon>Euteleostomi</taxon>
        <taxon>Actinopterygii</taxon>
        <taxon>Neopterygii</taxon>
        <taxon>Teleostei</taxon>
        <taxon>Clupei</taxon>
        <taxon>Clupeiformes</taxon>
        <taxon>Clupeoidei</taxon>
        <taxon>Clupeidae</taxon>
        <taxon>Clupea</taxon>
    </lineage>
</organism>
<dbReference type="GeneID" id="105901290"/>
<dbReference type="RefSeq" id="XP_042563500.1">
    <property type="nucleotide sequence ID" value="XM_042707566.1"/>
</dbReference>
<feature type="compositionally biased region" description="Low complexity" evidence="5">
    <location>
        <begin position="52"/>
        <end position="64"/>
    </location>
</feature>
<feature type="compositionally biased region" description="Polar residues" evidence="5">
    <location>
        <begin position="191"/>
        <end position="201"/>
    </location>
</feature>
<dbReference type="GO" id="GO:0005524">
    <property type="term" value="F:ATP binding"/>
    <property type="evidence" value="ECO:0007669"/>
    <property type="project" value="UniProtKB-KW"/>
</dbReference>
<feature type="region of interest" description="Disordered" evidence="5">
    <location>
        <begin position="1158"/>
        <end position="1212"/>
    </location>
</feature>
<feature type="region of interest" description="Disordered" evidence="5">
    <location>
        <begin position="1236"/>
        <end position="1301"/>
    </location>
</feature>
<keyword evidence="3" id="KW-0418">Kinase</keyword>
<evidence type="ECO:0000256" key="1">
    <source>
        <dbReference type="ARBA" id="ARBA00022679"/>
    </source>
</evidence>
<feature type="region of interest" description="Disordered" evidence="5">
    <location>
        <begin position="181"/>
        <end position="240"/>
    </location>
</feature>
<feature type="domain" description="Protein kinase" evidence="6">
    <location>
        <begin position="838"/>
        <end position="1092"/>
    </location>
</feature>
<dbReference type="Pfam" id="PF00069">
    <property type="entry name" value="Pkinase"/>
    <property type="match status" value="1"/>
</dbReference>
<feature type="region of interest" description="Disordered" evidence="5">
    <location>
        <begin position="1100"/>
        <end position="1127"/>
    </location>
</feature>
<proteinExistence type="predicted"/>
<sequence>MSLCLLLSHQDSGMAIPTMFNCSTRILVGRGRSILSSPEEEAHVRATEKDQAPPLVLPGAPAPGMDEPGAEEEPHCDSIIAQEEGDESEEFSPNCIDFYLSKTSHNTRPFVGGCFGKSEDLSETQDDGRPWVPSRGQRRRRRQRRKTELTRDRWSERCMEGGREMQRRDRARDDMRERRMRRILSEPCGPASSSDEGSQTSRPRHSWTPDPWNPSPGRRHRLQPHQLTPPPGFINHKAPLWESPSLDSLGSLLSQSPDGRASTDSSCRHMQEDFDCLYHSTDAQTGSCSSCRHMQEDFDCLYHSTEAQTGSCSSCFPSGKSQTLSHSNTPDSSCGDTTSDRTSDSLTVIRHDTQPHCLCLGFPGNGISGSSTCSVDRSGTAASSCSNGDSDSGCFRAKLERSLSCVCLRSTVPYTSSGTETETTSDSCYTVDGVSILSCLCGSGRQGTDGMKDYSIETPSLSLYSSTDPTLTSVSSSYTVTRSFDSLCAEDNDSHLRAIVRADYTDSHTNSSSAVELRGRSDSSSTLKGSFDSLCADNDSDSSYVSMNGGKDSCHRFGIYSDSRCSSSETVFRSDSSCNTVRRSFDSLCVNDDSTAVYICLNGRQSSGTETARDSDSSSLYSIERSIDSPYRSETAVALCTCRVETEASPTSVEVYPNLYCSETDNGLTSATTSVATSDLSVCDSLYGCEDESDSLSTSAVAEWGSVSVDNSKRSVSASTPGNHGNSWDCLCQALSDSTASSPGNGEDTLAKTLEAGIQLDSPAHLANHLERVLKGLRGAVTQSDRRLVSPFFRELVREPGEDGDGGREKTSANEGFLFHPQKLLQPRDLQYRDGQQYSLLQHIQNGSYGDVFSAVDLNTGFKCAAKKVPLCSFSWEEVGAWSGLSSPRVLQLFGAVREGPNIILFMDLKTGSLAQLLRCRGSLPEDLSLHYHLQVLEALEHLHRRRVLHLDVKVDNVLLSEDGRECYLCDFGLSEMLDTNGQAPKPFRGYGLRGTETHMAPEVAKGDARGAKADVWSSCCMLLHMLNGCHPWTRYYAHPLCLTIVSEEPPLREVPGACHPLTVQVFRAGLVKEPGERASASELKDRSRDALGAVGGLTSAITGAHQPPETSAETARPPGPEWPSASFQEALHPRCDITSGCGDSPQPLVHWLSTWRERAQEEEGSDSDSEAEEEEEEEEEWSDAEGRREKWEEEESEEEEGSDLESLREKWSDWMEEEEEWEPFHRLQILYGPKHHAQHRHTDQTESEDESRALTKEPGLNSVSLPRPPRSQNSGLISRRTPEHQLDSSEKESDDWSDDLSSGVFSSYNSQTDRESFNVDWLVSTNQPPSCCFEGLGVDIWIEGFSGERLRIRERPQVQLGHIAMGISDQISARTFSLATLDGKLARPDEEIQGSGVMWLQCVPASDDCPAWTWRIRDGQLEERR</sequence>
<evidence type="ECO:0000259" key="6">
    <source>
        <dbReference type="PROSITE" id="PS50011"/>
    </source>
</evidence>
<dbReference type="PANTHER" id="PTHR48016">
    <property type="entry name" value="MAP KINASE KINASE KINASE SSK2-RELATED-RELATED"/>
    <property type="match status" value="1"/>
</dbReference>
<keyword evidence="2" id="KW-0547">Nucleotide-binding</keyword>
<keyword evidence="1" id="KW-0808">Transferase</keyword>
<feature type="compositionally biased region" description="Basic residues" evidence="5">
    <location>
        <begin position="136"/>
        <end position="145"/>
    </location>
</feature>
<evidence type="ECO:0000313" key="7">
    <source>
        <dbReference type="Proteomes" id="UP000515152"/>
    </source>
</evidence>
<keyword evidence="4" id="KW-0067">ATP-binding</keyword>
<dbReference type="PANTHER" id="PTHR48016:SF9">
    <property type="entry name" value="MITOGEN-ACTIVATED PROTEIN KINASE KINASE KINASE 14"/>
    <property type="match status" value="1"/>
</dbReference>
<evidence type="ECO:0000256" key="4">
    <source>
        <dbReference type="ARBA" id="ARBA00022840"/>
    </source>
</evidence>